<feature type="chain" id="PRO_5010370575" description="Solute-binding protein family 3/N-terminal domain-containing protein" evidence="1">
    <location>
        <begin position="27"/>
        <end position="291"/>
    </location>
</feature>
<feature type="signal peptide" evidence="1">
    <location>
        <begin position="1"/>
        <end position="26"/>
    </location>
</feature>
<dbReference type="AlphaFoldDB" id="A0A1G7EZH4"/>
<reference evidence="2 3" key="1">
    <citation type="submission" date="2016-10" db="EMBL/GenBank/DDBJ databases">
        <authorList>
            <person name="de Groot N.N."/>
        </authorList>
    </citation>
    <scope>NUCLEOTIDE SEQUENCE [LARGE SCALE GENOMIC DNA]</scope>
    <source>
        <strain evidence="2 3">CGMCC 1.9109</strain>
    </source>
</reference>
<dbReference type="EMBL" id="FNAK01000009">
    <property type="protein sequence ID" value="SDE69078.1"/>
    <property type="molecule type" value="Genomic_DNA"/>
</dbReference>
<dbReference type="Proteomes" id="UP000183685">
    <property type="component" value="Unassembled WGS sequence"/>
</dbReference>
<dbReference type="SUPFAM" id="SSF53850">
    <property type="entry name" value="Periplasmic binding protein-like II"/>
    <property type="match status" value="1"/>
</dbReference>
<keyword evidence="1" id="KW-0732">Signal</keyword>
<evidence type="ECO:0008006" key="4">
    <source>
        <dbReference type="Google" id="ProtNLM"/>
    </source>
</evidence>
<evidence type="ECO:0000256" key="1">
    <source>
        <dbReference type="SAM" id="SignalP"/>
    </source>
</evidence>
<evidence type="ECO:0000313" key="3">
    <source>
        <dbReference type="Proteomes" id="UP000183685"/>
    </source>
</evidence>
<dbReference type="STRING" id="637679.GCA_001550055_01525"/>
<evidence type="ECO:0000313" key="2">
    <source>
        <dbReference type="EMBL" id="SDE69078.1"/>
    </source>
</evidence>
<keyword evidence="3" id="KW-1185">Reference proteome</keyword>
<accession>A0A1G7EZH4</accession>
<proteinExistence type="predicted"/>
<sequence>MRMQILKSVRWFVYGVLMMAAPPAHAEDFRLAMATDDDQYVAEIVELALAEADGDHTLELVGRVILAQNRALRALSEERPRYDMHYSGYDADREQELAMVRFPITMGMLGHRLLAVTEANKDLFANVQTLEDLKQVAVLGSGIDWPDTKILKAAGLTVATASDNNLWQMLARGRFNAFPRGVNEILPEVEGANTGWLGSTVVIDRHVMLVYKYDHFFYFSKANAHKAAIVEQGLIRAHENGKLQALLNDVPQLHAVREELSRHPRRVIRLVNPLLSDKLRALPQSYWHTYP</sequence>
<name>A0A1G7EZH4_9PROT</name>
<gene>
    <name evidence="2" type="ORF">SAMN04488071_3553</name>
</gene>
<protein>
    <recommendedName>
        <fullName evidence="4">Solute-binding protein family 3/N-terminal domain-containing protein</fullName>
    </recommendedName>
</protein>
<organism evidence="2 3">
    <name type="scientific">Kordiimonas lacus</name>
    <dbReference type="NCBI Taxonomy" id="637679"/>
    <lineage>
        <taxon>Bacteria</taxon>
        <taxon>Pseudomonadati</taxon>
        <taxon>Pseudomonadota</taxon>
        <taxon>Alphaproteobacteria</taxon>
        <taxon>Kordiimonadales</taxon>
        <taxon>Kordiimonadaceae</taxon>
        <taxon>Kordiimonas</taxon>
    </lineage>
</organism>